<proteinExistence type="predicted"/>
<reference evidence="2 3" key="1">
    <citation type="submission" date="2021-07" db="EMBL/GenBank/DDBJ databases">
        <title>Genome data of Colletotrichum spaethianum.</title>
        <authorList>
            <person name="Utami Y.D."/>
            <person name="Hiruma K."/>
        </authorList>
    </citation>
    <scope>NUCLEOTIDE SEQUENCE [LARGE SCALE GENOMIC DNA]</scope>
    <source>
        <strain evidence="2 3">MAFF 242679</strain>
    </source>
</reference>
<accession>A0AA37LXP1</accession>
<dbReference type="SUPFAM" id="SSF54427">
    <property type="entry name" value="NTF2-like"/>
    <property type="match status" value="1"/>
</dbReference>
<name>A0AA37LXP1_9PEZI</name>
<dbReference type="Gene3D" id="3.10.450.50">
    <property type="match status" value="1"/>
</dbReference>
<dbReference type="AlphaFoldDB" id="A0AA37LXP1"/>
<comment type="caution">
    <text evidence="2">The sequence shown here is derived from an EMBL/GenBank/DDBJ whole genome shotgun (WGS) entry which is preliminary data.</text>
</comment>
<evidence type="ECO:0000313" key="3">
    <source>
        <dbReference type="Proteomes" id="UP001055172"/>
    </source>
</evidence>
<dbReference type="Pfam" id="PF13577">
    <property type="entry name" value="SnoaL_4"/>
    <property type="match status" value="1"/>
</dbReference>
<dbReference type="InterPro" id="IPR032710">
    <property type="entry name" value="NTF2-like_dom_sf"/>
</dbReference>
<protein>
    <recommendedName>
        <fullName evidence="1">SnoaL-like domain-containing protein</fullName>
    </recommendedName>
</protein>
<evidence type="ECO:0000259" key="1">
    <source>
        <dbReference type="Pfam" id="PF13577"/>
    </source>
</evidence>
<dbReference type="Proteomes" id="UP001055172">
    <property type="component" value="Unassembled WGS sequence"/>
</dbReference>
<dbReference type="EMBL" id="BPPX01000028">
    <property type="protein sequence ID" value="GJC87703.1"/>
    <property type="molecule type" value="Genomic_DNA"/>
</dbReference>
<feature type="domain" description="SnoaL-like" evidence="1">
    <location>
        <begin position="4"/>
        <end position="131"/>
    </location>
</feature>
<gene>
    <name evidence="2" type="ORF">ColLi_10541</name>
</gene>
<evidence type="ECO:0000313" key="2">
    <source>
        <dbReference type="EMBL" id="GJC87703.1"/>
    </source>
</evidence>
<organism evidence="2 3">
    <name type="scientific">Colletotrichum liriopes</name>
    <dbReference type="NCBI Taxonomy" id="708192"/>
    <lineage>
        <taxon>Eukaryota</taxon>
        <taxon>Fungi</taxon>
        <taxon>Dikarya</taxon>
        <taxon>Ascomycota</taxon>
        <taxon>Pezizomycotina</taxon>
        <taxon>Sordariomycetes</taxon>
        <taxon>Hypocreomycetidae</taxon>
        <taxon>Glomerellales</taxon>
        <taxon>Glomerellaceae</taxon>
        <taxon>Colletotrichum</taxon>
        <taxon>Colletotrichum spaethianum species complex</taxon>
    </lineage>
</organism>
<sequence>MATPDHELIRNTLARYAIGVDLKDWDLFSKAFLDNAIVTFPEPIGALDGIIAIKATISAMVEPFQSQHSLSTQLIEITGAETAEAITYVTNVLSGTGNNEGKSATSSGYYQDKLVKVIVDGREDWKISERKAFNRGAITGDLPMN</sequence>
<dbReference type="CDD" id="cd00531">
    <property type="entry name" value="NTF2_like"/>
    <property type="match status" value="1"/>
</dbReference>
<keyword evidence="3" id="KW-1185">Reference proteome</keyword>
<dbReference type="InterPro" id="IPR037401">
    <property type="entry name" value="SnoaL-like"/>
</dbReference>